<keyword evidence="1" id="KW-1133">Transmembrane helix</keyword>
<evidence type="ECO:0000313" key="3">
    <source>
        <dbReference type="Proteomes" id="UP000239899"/>
    </source>
</evidence>
<keyword evidence="3" id="KW-1185">Reference proteome</keyword>
<evidence type="ECO:0000313" key="2">
    <source>
        <dbReference type="EMBL" id="PRW61231.1"/>
    </source>
</evidence>
<dbReference type="EMBL" id="LHPG02000001">
    <property type="protein sequence ID" value="PRW61231.1"/>
    <property type="molecule type" value="Genomic_DNA"/>
</dbReference>
<name>A0A2P6U4J2_CHLSO</name>
<evidence type="ECO:0000256" key="1">
    <source>
        <dbReference type="SAM" id="Phobius"/>
    </source>
</evidence>
<dbReference type="AlphaFoldDB" id="A0A2P6U4J2"/>
<gene>
    <name evidence="2" type="ORF">C2E21_0606</name>
</gene>
<protein>
    <submittedName>
        <fullName evidence="2">Translation repressor antiviral Ski3</fullName>
    </submittedName>
</protein>
<feature type="transmembrane region" description="Helical" evidence="1">
    <location>
        <begin position="43"/>
        <end position="65"/>
    </location>
</feature>
<accession>A0A2P6U4J2</accession>
<reference evidence="2 3" key="1">
    <citation type="journal article" date="2018" name="Plant J.">
        <title>Genome sequences of Chlorella sorokiniana UTEX 1602 and Micractinium conductrix SAG 241.80: implications to maltose excretion by a green alga.</title>
        <authorList>
            <person name="Arriola M.B."/>
            <person name="Velmurugan N."/>
            <person name="Zhang Y."/>
            <person name="Plunkett M.H."/>
            <person name="Hondzo H."/>
            <person name="Barney B.M."/>
        </authorList>
    </citation>
    <scope>NUCLEOTIDE SEQUENCE [LARGE SCALE GENOMIC DNA]</scope>
    <source>
        <strain evidence="3">UTEX 1602</strain>
    </source>
</reference>
<sequence length="70" mass="7636">MALLKNDMSWMKAMNGRLDVGVSRLNGKVDKLQSSVDKLPMKLLLGMCAVLVGLASLFGVILPWLCAWMG</sequence>
<proteinExistence type="predicted"/>
<dbReference type="Proteomes" id="UP000239899">
    <property type="component" value="Unassembled WGS sequence"/>
</dbReference>
<keyword evidence="1" id="KW-0472">Membrane</keyword>
<organism evidence="2 3">
    <name type="scientific">Chlorella sorokiniana</name>
    <name type="common">Freshwater green alga</name>
    <dbReference type="NCBI Taxonomy" id="3076"/>
    <lineage>
        <taxon>Eukaryota</taxon>
        <taxon>Viridiplantae</taxon>
        <taxon>Chlorophyta</taxon>
        <taxon>core chlorophytes</taxon>
        <taxon>Trebouxiophyceae</taxon>
        <taxon>Chlorellales</taxon>
        <taxon>Chlorellaceae</taxon>
        <taxon>Chlorella clade</taxon>
        <taxon>Chlorella</taxon>
    </lineage>
</organism>
<keyword evidence="1" id="KW-0812">Transmembrane</keyword>
<comment type="caution">
    <text evidence="2">The sequence shown here is derived from an EMBL/GenBank/DDBJ whole genome shotgun (WGS) entry which is preliminary data.</text>
</comment>